<dbReference type="InterPro" id="IPR036614">
    <property type="entry name" value="RusA-like_sf"/>
</dbReference>
<dbReference type="GO" id="GO:0006310">
    <property type="term" value="P:DNA recombination"/>
    <property type="evidence" value="ECO:0007669"/>
    <property type="project" value="InterPro"/>
</dbReference>
<dbReference type="GO" id="GO:0006281">
    <property type="term" value="P:DNA repair"/>
    <property type="evidence" value="ECO:0007669"/>
    <property type="project" value="InterPro"/>
</dbReference>
<dbReference type="GO" id="GO:0000287">
    <property type="term" value="F:magnesium ion binding"/>
    <property type="evidence" value="ECO:0007669"/>
    <property type="project" value="InterPro"/>
</dbReference>
<dbReference type="SUPFAM" id="SSF103084">
    <property type="entry name" value="Holliday junction resolvase RusA"/>
    <property type="match status" value="1"/>
</dbReference>
<name>A0A0F7L4K2_9VIRU</name>
<sequence>MKVVLYVAPVPASRPRVTRWSTFFPKKYTQFKKDMEMALTNTTFIPTTKLIYAQLDFFVGMPKSWSKKKKLAKNGKFCDNNADIDNYIKAVLDSLESVYYENDKQIVMVRARKYYSETPRIEYTQDELEEDSST</sequence>
<dbReference type="Gene3D" id="3.30.1330.70">
    <property type="entry name" value="Holliday junction resolvase RusA"/>
    <property type="match status" value="1"/>
</dbReference>
<reference evidence="1" key="2">
    <citation type="submission" date="2015-03" db="EMBL/GenBank/DDBJ databases">
        <authorList>
            <person name="Chow C.-E.T."/>
            <person name="Winget D.M."/>
            <person name="White R.A.III."/>
            <person name="Hallam S.J."/>
            <person name="Suttle C.A."/>
        </authorList>
    </citation>
    <scope>NUCLEOTIDE SEQUENCE</scope>
    <source>
        <strain evidence="1">Anoxic3_8</strain>
    </source>
</reference>
<proteinExistence type="predicted"/>
<dbReference type="InterPro" id="IPR008822">
    <property type="entry name" value="Endonuclease_RusA-like"/>
</dbReference>
<protein>
    <submittedName>
        <fullName evidence="1">Crossover junction endodeoxyribonuclease RusA</fullName>
    </submittedName>
</protein>
<evidence type="ECO:0000313" key="1">
    <source>
        <dbReference type="EMBL" id="AKH46447.1"/>
    </source>
</evidence>
<accession>A0A0F7L4K2</accession>
<reference evidence="1" key="1">
    <citation type="journal article" date="2015" name="Front. Microbiol.">
        <title>Combining genomic sequencing methods to explore viral diversity and reveal potential virus-host interactions.</title>
        <authorList>
            <person name="Chow C.E."/>
            <person name="Winget D.M."/>
            <person name="White R.A.III."/>
            <person name="Hallam S.J."/>
            <person name="Suttle C.A."/>
        </authorList>
    </citation>
    <scope>NUCLEOTIDE SEQUENCE</scope>
    <source>
        <strain evidence="1">Anoxic3_8</strain>
    </source>
</reference>
<dbReference type="EMBL" id="KR029583">
    <property type="protein sequence ID" value="AKH46447.1"/>
    <property type="molecule type" value="Genomic_DNA"/>
</dbReference>
<dbReference type="Pfam" id="PF05866">
    <property type="entry name" value="RusA"/>
    <property type="match status" value="1"/>
</dbReference>
<organism evidence="1">
    <name type="scientific">uncultured marine virus</name>
    <dbReference type="NCBI Taxonomy" id="186617"/>
    <lineage>
        <taxon>Viruses</taxon>
        <taxon>environmental samples</taxon>
    </lineage>
</organism>